<reference evidence="5 6" key="1">
    <citation type="submission" date="2025-04" db="UniProtKB">
        <authorList>
            <consortium name="RefSeq"/>
        </authorList>
    </citation>
    <scope>IDENTIFICATION</scope>
    <source>
        <tissue evidence="5 6">Liver</tissue>
    </source>
</reference>
<dbReference type="KEGG" id="pbi:103062734"/>
<feature type="chain" id="PRO_5044698337" evidence="2">
    <location>
        <begin position="16"/>
        <end position="380"/>
    </location>
</feature>
<dbReference type="InterPro" id="IPR003599">
    <property type="entry name" value="Ig_sub"/>
</dbReference>
<name>A0A9F5IZF8_PYTBI</name>
<organism evidence="4 6">
    <name type="scientific">Python bivittatus</name>
    <name type="common">Burmese python</name>
    <name type="synonym">Python molurus bivittatus</name>
    <dbReference type="NCBI Taxonomy" id="176946"/>
    <lineage>
        <taxon>Eukaryota</taxon>
        <taxon>Metazoa</taxon>
        <taxon>Chordata</taxon>
        <taxon>Craniata</taxon>
        <taxon>Vertebrata</taxon>
        <taxon>Euteleostomi</taxon>
        <taxon>Lepidosauria</taxon>
        <taxon>Squamata</taxon>
        <taxon>Bifurcata</taxon>
        <taxon>Unidentata</taxon>
        <taxon>Episquamata</taxon>
        <taxon>Toxicofera</taxon>
        <taxon>Serpentes</taxon>
        <taxon>Henophidia</taxon>
        <taxon>Pythonidae</taxon>
        <taxon>Python</taxon>
    </lineage>
</organism>
<keyword evidence="1" id="KW-0812">Transmembrane</keyword>
<dbReference type="InterPro" id="IPR013783">
    <property type="entry name" value="Ig-like_fold"/>
</dbReference>
<dbReference type="OrthoDB" id="9038816at2759"/>
<dbReference type="Gene3D" id="2.60.40.10">
    <property type="entry name" value="Immunoglobulins"/>
    <property type="match status" value="1"/>
</dbReference>
<dbReference type="PROSITE" id="PS50835">
    <property type="entry name" value="IG_LIKE"/>
    <property type="match status" value="1"/>
</dbReference>
<accession>A0A9F5IZF8</accession>
<keyword evidence="2" id="KW-0732">Signal</keyword>
<proteinExistence type="predicted"/>
<evidence type="ECO:0000256" key="2">
    <source>
        <dbReference type="SAM" id="SignalP"/>
    </source>
</evidence>
<dbReference type="InterPro" id="IPR013106">
    <property type="entry name" value="Ig_V-set"/>
</dbReference>
<evidence type="ECO:0000313" key="6">
    <source>
        <dbReference type="RefSeq" id="XP_025029687.1"/>
    </source>
</evidence>
<dbReference type="RefSeq" id="XP_025029686.1">
    <property type="nucleotide sequence ID" value="XM_025173918.1"/>
</dbReference>
<evidence type="ECO:0000313" key="4">
    <source>
        <dbReference type="Proteomes" id="UP000695026"/>
    </source>
</evidence>
<evidence type="ECO:0000259" key="3">
    <source>
        <dbReference type="PROSITE" id="PS50835"/>
    </source>
</evidence>
<dbReference type="GeneID" id="103062734"/>
<keyword evidence="4" id="KW-1185">Reference proteome</keyword>
<dbReference type="SUPFAM" id="SSF48726">
    <property type="entry name" value="Immunoglobulin"/>
    <property type="match status" value="1"/>
</dbReference>
<dbReference type="Pfam" id="PF07686">
    <property type="entry name" value="V-set"/>
    <property type="match status" value="1"/>
</dbReference>
<sequence>MISLLILLFLREVTGATFFHQYESEHQIQIFNESAGESNTAWWFGQDNSLQRFEQSCCSKDGDLHDDFGCEECHNKFHLDNFQNGGMFACKTLTGLSTPKKETPVFTSEEDCEEFNFFIVAIINSTAEQSSKNTGVQSEEKVSNEEKENFNLSCKFELGAKTSEFVVYWFKETEPTTCLFSVTNEGQHSLDNFDNDINCCIDPAFKERRINFSTTLDSEHRHQSHTVTITHSTASDSGIYFCVVAAYNKKYRWTIESRISVTIRQSSPLSSKIKLKISLAVTAAMCLVVGIILFLCWKKNAKGKPLECQQRDQTTVAPEDCSPYAVSSHKDLDGSITVYSLATSPGEAPFAACSLPEGSPSPGVRHGDDVQALYARVLKD</sequence>
<dbReference type="InterPro" id="IPR036179">
    <property type="entry name" value="Ig-like_dom_sf"/>
</dbReference>
<feature type="transmembrane region" description="Helical" evidence="1">
    <location>
        <begin position="277"/>
        <end position="297"/>
    </location>
</feature>
<evidence type="ECO:0000256" key="1">
    <source>
        <dbReference type="SAM" id="Phobius"/>
    </source>
</evidence>
<evidence type="ECO:0000313" key="5">
    <source>
        <dbReference type="RefSeq" id="XP_025029686.1"/>
    </source>
</evidence>
<dbReference type="Proteomes" id="UP000695026">
    <property type="component" value="Unplaced"/>
</dbReference>
<dbReference type="RefSeq" id="XP_025029687.1">
    <property type="nucleotide sequence ID" value="XM_025173919.1"/>
</dbReference>
<feature type="signal peptide" evidence="2">
    <location>
        <begin position="1"/>
        <end position="15"/>
    </location>
</feature>
<keyword evidence="1" id="KW-1133">Transmembrane helix</keyword>
<dbReference type="SMART" id="SM00409">
    <property type="entry name" value="IG"/>
    <property type="match status" value="1"/>
</dbReference>
<gene>
    <name evidence="5 6" type="primary">LOC103062734</name>
</gene>
<dbReference type="AlphaFoldDB" id="A0A9F5IZF8"/>
<protein>
    <submittedName>
        <fullName evidence="5 6">Uncharacterized protein LOC103062734</fullName>
    </submittedName>
</protein>
<dbReference type="InterPro" id="IPR007110">
    <property type="entry name" value="Ig-like_dom"/>
</dbReference>
<feature type="domain" description="Ig-like" evidence="3">
    <location>
        <begin position="104"/>
        <end position="260"/>
    </location>
</feature>
<keyword evidence="1" id="KW-0472">Membrane</keyword>
<dbReference type="OMA" id="ACKRINS"/>